<organism evidence="11 12">
    <name type="scientific">Noviluteimonas caseinilytica</name>
    <dbReference type="NCBI Taxonomy" id="2675101"/>
    <lineage>
        <taxon>Bacteria</taxon>
        <taxon>Pseudomonadati</taxon>
        <taxon>Pseudomonadota</taxon>
        <taxon>Gammaproteobacteria</taxon>
        <taxon>Lysobacterales</taxon>
        <taxon>Lysobacteraceae</taxon>
        <taxon>Noviluteimonas</taxon>
    </lineage>
</organism>
<feature type="domain" description="Peptidase C-terminal archaeal/bacterial" evidence="10">
    <location>
        <begin position="550"/>
        <end position="616"/>
    </location>
</feature>
<dbReference type="Pfam" id="PF04151">
    <property type="entry name" value="PPC"/>
    <property type="match status" value="1"/>
</dbReference>
<feature type="active site" description="Charge relay system" evidence="5">
    <location>
        <position position="206"/>
    </location>
</feature>
<feature type="active site" description="Charge relay system" evidence="5">
    <location>
        <position position="459"/>
    </location>
</feature>
<dbReference type="PANTHER" id="PTHR43806:SF11">
    <property type="entry name" value="CEREVISIN-RELATED"/>
    <property type="match status" value="1"/>
</dbReference>
<keyword evidence="4 5" id="KW-0720">Serine protease</keyword>
<dbReference type="InterPro" id="IPR023827">
    <property type="entry name" value="Peptidase_S8_Asp-AS"/>
</dbReference>
<keyword evidence="12" id="KW-1185">Reference proteome</keyword>
<dbReference type="Gene3D" id="3.40.50.200">
    <property type="entry name" value="Peptidase S8/S53 domain"/>
    <property type="match status" value="1"/>
</dbReference>
<dbReference type="RefSeq" id="WP_213433903.1">
    <property type="nucleotide sequence ID" value="NZ_AP024545.1"/>
</dbReference>
<keyword evidence="3 5" id="KW-0378">Hydrolase</keyword>
<evidence type="ECO:0000256" key="6">
    <source>
        <dbReference type="RuleBase" id="RU003355"/>
    </source>
</evidence>
<comment type="similarity">
    <text evidence="1 5 6">Belongs to the peptidase S8 family.</text>
</comment>
<feature type="region of interest" description="Disordered" evidence="7">
    <location>
        <begin position="237"/>
        <end position="266"/>
    </location>
</feature>
<dbReference type="EMBL" id="AP024545">
    <property type="protein sequence ID" value="BCT92947.1"/>
    <property type="molecule type" value="Genomic_DNA"/>
</dbReference>
<name>A0ABM7Q6H1_9GAMM</name>
<evidence type="ECO:0000256" key="2">
    <source>
        <dbReference type="ARBA" id="ARBA00022670"/>
    </source>
</evidence>
<evidence type="ECO:0000256" key="3">
    <source>
        <dbReference type="ARBA" id="ARBA00022801"/>
    </source>
</evidence>
<feature type="signal peptide" evidence="8">
    <location>
        <begin position="1"/>
        <end position="29"/>
    </location>
</feature>
<feature type="active site" description="Charge relay system" evidence="5">
    <location>
        <position position="270"/>
    </location>
</feature>
<dbReference type="PROSITE" id="PS00138">
    <property type="entry name" value="SUBTILASE_SER"/>
    <property type="match status" value="1"/>
</dbReference>
<dbReference type="PANTHER" id="PTHR43806">
    <property type="entry name" value="PEPTIDASE S8"/>
    <property type="match status" value="1"/>
</dbReference>
<dbReference type="InterPro" id="IPR036852">
    <property type="entry name" value="Peptidase_S8/S53_dom_sf"/>
</dbReference>
<evidence type="ECO:0000313" key="12">
    <source>
        <dbReference type="Proteomes" id="UP000681317"/>
    </source>
</evidence>
<evidence type="ECO:0000256" key="4">
    <source>
        <dbReference type="ARBA" id="ARBA00022825"/>
    </source>
</evidence>
<dbReference type="InterPro" id="IPR023828">
    <property type="entry name" value="Peptidase_S8_Ser-AS"/>
</dbReference>
<dbReference type="PROSITE" id="PS00136">
    <property type="entry name" value="SUBTILASE_ASP"/>
    <property type="match status" value="1"/>
</dbReference>
<evidence type="ECO:0000259" key="10">
    <source>
        <dbReference type="Pfam" id="PF04151"/>
    </source>
</evidence>
<dbReference type="InterPro" id="IPR050131">
    <property type="entry name" value="Peptidase_S8_subtilisin-like"/>
</dbReference>
<dbReference type="InterPro" id="IPR022398">
    <property type="entry name" value="Peptidase_S8_His-AS"/>
</dbReference>
<dbReference type="SUPFAM" id="SSF52743">
    <property type="entry name" value="Subtilisin-like"/>
    <property type="match status" value="1"/>
</dbReference>
<protein>
    <submittedName>
        <fullName evidence="11">Extracellular protease</fullName>
    </submittedName>
</protein>
<keyword evidence="2 5" id="KW-0645">Protease</keyword>
<feature type="chain" id="PRO_5047119027" evidence="8">
    <location>
        <begin position="30"/>
        <end position="632"/>
    </location>
</feature>
<dbReference type="InterPro" id="IPR034176">
    <property type="entry name" value="Peptidases_S8_13"/>
</dbReference>
<keyword evidence="8" id="KW-0732">Signal</keyword>
<evidence type="ECO:0000256" key="1">
    <source>
        <dbReference type="ARBA" id="ARBA00011073"/>
    </source>
</evidence>
<evidence type="ECO:0000256" key="5">
    <source>
        <dbReference type="PROSITE-ProRule" id="PRU01240"/>
    </source>
</evidence>
<proteinExistence type="inferred from homology"/>
<dbReference type="PROSITE" id="PS00137">
    <property type="entry name" value="SUBTILASE_HIS"/>
    <property type="match status" value="1"/>
</dbReference>
<dbReference type="InterPro" id="IPR007280">
    <property type="entry name" value="Peptidase_C_arc/bac"/>
</dbReference>
<gene>
    <name evidence="11" type="ORF">LYSCAS_19710</name>
</gene>
<evidence type="ECO:0000313" key="11">
    <source>
        <dbReference type="EMBL" id="BCT92947.1"/>
    </source>
</evidence>
<feature type="domain" description="Peptidase S8/S53" evidence="9">
    <location>
        <begin position="197"/>
        <end position="507"/>
    </location>
</feature>
<dbReference type="GO" id="GO:0008233">
    <property type="term" value="F:peptidase activity"/>
    <property type="evidence" value="ECO:0007669"/>
    <property type="project" value="UniProtKB-KW"/>
</dbReference>
<dbReference type="Pfam" id="PF00082">
    <property type="entry name" value="Peptidase_S8"/>
    <property type="match status" value="1"/>
</dbReference>
<dbReference type="PRINTS" id="PR00723">
    <property type="entry name" value="SUBTILISIN"/>
</dbReference>
<dbReference type="PROSITE" id="PS51892">
    <property type="entry name" value="SUBTILASE"/>
    <property type="match status" value="1"/>
</dbReference>
<evidence type="ECO:0000259" key="9">
    <source>
        <dbReference type="Pfam" id="PF00082"/>
    </source>
</evidence>
<dbReference type="GO" id="GO:0006508">
    <property type="term" value="P:proteolysis"/>
    <property type="evidence" value="ECO:0007669"/>
    <property type="project" value="UniProtKB-KW"/>
</dbReference>
<evidence type="ECO:0000256" key="7">
    <source>
        <dbReference type="SAM" id="MobiDB-lite"/>
    </source>
</evidence>
<dbReference type="Proteomes" id="UP000681317">
    <property type="component" value="Chromosome"/>
</dbReference>
<reference evidence="11 12" key="1">
    <citation type="submission" date="2021-03" db="EMBL/GenBank/DDBJ databases">
        <title>Complete Genome Sequences of Two Lysobacter Strains Isolated from Sea Water (Lysobacter caseinilyticus) and Soil (Lysobacter helvus) in South Korea.</title>
        <authorList>
            <person name="Watanabe Y."/>
            <person name="Arakawa K."/>
        </authorList>
    </citation>
    <scope>NUCLEOTIDE SEQUENCE [LARGE SCALE GENOMIC DNA]</scope>
    <source>
        <strain evidence="11 12">KVB24</strain>
    </source>
</reference>
<sequence>MTSIRFPRGALPCVATLATLLASPVDAHAQTASPLYVVPLATTTEGPASQRIIVKFRDGTPEQRQRTVATQRIADLSAHALRTTTRVVARDAIVPANAGFVGIAPITRLAVGADVVRFSLPLARGDAEAIAREIAKDPSVEYAEAERIAQRTDEPNDPWYSGPIERSGVTYTHLQSDLYDPKGGIAAPGAWAQGARGNGIVVAVLDTGITAHPDLDGNVVDGAGYDFLSDPFFSGRETADRQPGGWDPGDWTHGPPWSTAGCPARDSSWHGTHVAGTIAAVTNNKVGIAGVAGDAKLLPVRVLGHCGGPLADIADAITWASGGAVDGVPANATPAHVINMSLGGGGSCPAYLQSAIDGARARGSTIVVAAGNSNVDAAGATPANCKGVVTVASNGLTGKRAHYSNFGAPVDVAAPGGGRYVNDGSSGALWMPHGFIWSTWNTGKTVPATADYAGMAGTSMAAPHVAGIAALMQGAASEHLAPDIVERYLVGTARAFPATPDQRIGAGIADAGAAVSAVIAGVIPPPQPVRVSSGQLVSNLVALPGQAHAFVIDVPAGASRVTLRTFGGTGDGDMYVRFGSPAGTAAGDHDHASVRPGNNAQIVVQPSQAGEYHVLLSPTRAYHAMHFQATVQ</sequence>
<dbReference type="InterPro" id="IPR015500">
    <property type="entry name" value="Peptidase_S8_subtilisin-rel"/>
</dbReference>
<evidence type="ECO:0000256" key="8">
    <source>
        <dbReference type="SAM" id="SignalP"/>
    </source>
</evidence>
<dbReference type="InterPro" id="IPR000209">
    <property type="entry name" value="Peptidase_S8/S53_dom"/>
</dbReference>
<dbReference type="Gene3D" id="2.60.120.380">
    <property type="match status" value="1"/>
</dbReference>
<dbReference type="CDD" id="cd07496">
    <property type="entry name" value="Peptidases_S8_13"/>
    <property type="match status" value="1"/>
</dbReference>
<accession>A0ABM7Q6H1</accession>